<dbReference type="GO" id="GO:0000976">
    <property type="term" value="F:transcription cis-regulatory region binding"/>
    <property type="evidence" value="ECO:0007669"/>
    <property type="project" value="TreeGrafter"/>
</dbReference>
<organism evidence="6 7">
    <name type="scientific">Pelomonas aquatica</name>
    <dbReference type="NCBI Taxonomy" id="431058"/>
    <lineage>
        <taxon>Bacteria</taxon>
        <taxon>Pseudomonadati</taxon>
        <taxon>Pseudomonadota</taxon>
        <taxon>Betaproteobacteria</taxon>
        <taxon>Burkholderiales</taxon>
        <taxon>Sphaerotilaceae</taxon>
        <taxon>Roseateles</taxon>
    </lineage>
</organism>
<evidence type="ECO:0000256" key="1">
    <source>
        <dbReference type="ARBA" id="ARBA00004453"/>
    </source>
</evidence>
<dbReference type="AlphaFoldDB" id="A0A9X4LK11"/>
<evidence type="ECO:0000256" key="2">
    <source>
        <dbReference type="ARBA" id="ARBA00010610"/>
    </source>
</evidence>
<dbReference type="GO" id="GO:0032993">
    <property type="term" value="C:protein-DNA complex"/>
    <property type="evidence" value="ECO:0007669"/>
    <property type="project" value="TreeGrafter"/>
</dbReference>
<comment type="caution">
    <text evidence="6">The sequence shown here is derived from an EMBL/GenBank/DDBJ whole genome shotgun (WGS) entry which is preliminary data.</text>
</comment>
<dbReference type="EMBL" id="SGUG01000027">
    <property type="protein sequence ID" value="MDG0864144.1"/>
    <property type="molecule type" value="Genomic_DNA"/>
</dbReference>
<accession>A0A9X4LK11</accession>
<dbReference type="GO" id="GO:0003680">
    <property type="term" value="F:minor groove of adenine-thymine-rich DNA binding"/>
    <property type="evidence" value="ECO:0007669"/>
    <property type="project" value="TreeGrafter"/>
</dbReference>
<dbReference type="GO" id="GO:0003681">
    <property type="term" value="F:bent DNA binding"/>
    <property type="evidence" value="ECO:0007669"/>
    <property type="project" value="TreeGrafter"/>
</dbReference>
<name>A0A9X4LK11_9BURK</name>
<dbReference type="PANTHER" id="PTHR38097:SF2">
    <property type="entry name" value="DNA-BINDING PROTEIN STPA"/>
    <property type="match status" value="1"/>
</dbReference>
<keyword evidence="4" id="KW-0238">DNA-binding</keyword>
<keyword evidence="7" id="KW-1185">Reference proteome</keyword>
<evidence type="ECO:0000256" key="4">
    <source>
        <dbReference type="ARBA" id="ARBA00023125"/>
    </source>
</evidence>
<dbReference type="RefSeq" id="WP_268154468.1">
    <property type="nucleotide sequence ID" value="NZ_JAPPUW010000037.1"/>
</dbReference>
<dbReference type="InterPro" id="IPR027444">
    <property type="entry name" value="H-NS_C_dom"/>
</dbReference>
<dbReference type="Pfam" id="PF00816">
    <property type="entry name" value="Histone_HNS"/>
    <property type="match status" value="1"/>
</dbReference>
<dbReference type="SMART" id="SM00528">
    <property type="entry name" value="HNS"/>
    <property type="match status" value="1"/>
</dbReference>
<proteinExistence type="inferred from homology"/>
<dbReference type="GO" id="GO:0001217">
    <property type="term" value="F:DNA-binding transcription repressor activity"/>
    <property type="evidence" value="ECO:0007669"/>
    <property type="project" value="TreeGrafter"/>
</dbReference>
<dbReference type="InterPro" id="IPR037150">
    <property type="entry name" value="H-NS_C_dom_sf"/>
</dbReference>
<evidence type="ECO:0000259" key="5">
    <source>
        <dbReference type="SMART" id="SM00528"/>
    </source>
</evidence>
<dbReference type="GO" id="GO:0009295">
    <property type="term" value="C:nucleoid"/>
    <property type="evidence" value="ECO:0007669"/>
    <property type="project" value="UniProtKB-SubCell"/>
</dbReference>
<evidence type="ECO:0000256" key="3">
    <source>
        <dbReference type="ARBA" id="ARBA00022490"/>
    </source>
</evidence>
<sequence length="109" mass="12003">MPKTIKHLKLQAAAARQTALEREEVLKKLRDVISAHGFTSADLYPKGRWPGDVTPSDDVEELPLNVVRLAPGKTYRDAEGNVWNGRGRRPKWLSQALDGGAVLADFLVG</sequence>
<gene>
    <name evidence="6" type="ORF">EXJ73_16915</name>
</gene>
<dbReference type="Gene3D" id="4.10.430.10">
    <property type="entry name" value="Histone-like protein H-NS, C-terminal domain"/>
    <property type="match status" value="1"/>
</dbReference>
<comment type="subcellular location">
    <subcellularLocation>
        <location evidence="1">Cytoplasm</location>
        <location evidence="1">Nucleoid</location>
    </subcellularLocation>
</comment>
<evidence type="ECO:0000313" key="6">
    <source>
        <dbReference type="EMBL" id="MDG0864144.1"/>
    </source>
</evidence>
<evidence type="ECO:0000313" key="7">
    <source>
        <dbReference type="Proteomes" id="UP001152766"/>
    </source>
</evidence>
<dbReference type="Proteomes" id="UP001152766">
    <property type="component" value="Unassembled WGS sequence"/>
</dbReference>
<keyword evidence="3" id="KW-0963">Cytoplasm</keyword>
<dbReference type="GO" id="GO:0005829">
    <property type="term" value="C:cytosol"/>
    <property type="evidence" value="ECO:0007669"/>
    <property type="project" value="TreeGrafter"/>
</dbReference>
<reference evidence="6" key="1">
    <citation type="submission" date="2019-02" db="EMBL/GenBank/DDBJ databases">
        <title>Draft genome of the type strain Pelomonas aquatica CCUG 52575T.</title>
        <authorList>
            <person name="Gomila M."/>
            <person name="Lalucat J."/>
        </authorList>
    </citation>
    <scope>NUCLEOTIDE SEQUENCE</scope>
    <source>
        <strain evidence="6">CCUG 52575</strain>
    </source>
</reference>
<protein>
    <submittedName>
        <fullName evidence="6">H-NS histone family protein</fullName>
    </submittedName>
</protein>
<feature type="domain" description="DNA-binding protein H-NS-like C-terminal" evidence="5">
    <location>
        <begin position="65"/>
        <end position="108"/>
    </location>
</feature>
<comment type="similarity">
    <text evidence="2">Belongs to the histone-like protein H-NS family.</text>
</comment>
<dbReference type="SUPFAM" id="SSF81273">
    <property type="entry name" value="H-NS histone-like proteins"/>
    <property type="match status" value="1"/>
</dbReference>
<dbReference type="PANTHER" id="PTHR38097">
    <property type="match status" value="1"/>
</dbReference>